<evidence type="ECO:0000313" key="1">
    <source>
        <dbReference type="EMBL" id="VAW91306.1"/>
    </source>
</evidence>
<proteinExistence type="predicted"/>
<dbReference type="AlphaFoldDB" id="A0A3B1AFA3"/>
<gene>
    <name evidence="1" type="ORF">MNBD_GAMMA22-2699</name>
</gene>
<dbReference type="EMBL" id="UOFS01000006">
    <property type="protein sequence ID" value="VAW91306.1"/>
    <property type="molecule type" value="Genomic_DNA"/>
</dbReference>
<accession>A0A3B1AFA3</accession>
<name>A0A3B1AFA3_9ZZZZ</name>
<sequence length="143" mass="16232">MEPLQTDFTQDDKCSFCCTLITEHYSCAKAINVVRRGGSEISCGSLDLSKKCEIVYNNFKKIATPVFDIDDDLLDMPHAVKVKIQHGGLLGLNNIVFNESTDSISDISKLILESEKHFKSLDAFPYESTLDYITSYKVRRRRK</sequence>
<protein>
    <submittedName>
        <fullName evidence="1">Uncharacterized protein</fullName>
    </submittedName>
</protein>
<organism evidence="1">
    <name type="scientific">hydrothermal vent metagenome</name>
    <dbReference type="NCBI Taxonomy" id="652676"/>
    <lineage>
        <taxon>unclassified sequences</taxon>
        <taxon>metagenomes</taxon>
        <taxon>ecological metagenomes</taxon>
    </lineage>
</organism>
<reference evidence="1" key="1">
    <citation type="submission" date="2018-06" db="EMBL/GenBank/DDBJ databases">
        <authorList>
            <person name="Zhirakovskaya E."/>
        </authorList>
    </citation>
    <scope>NUCLEOTIDE SEQUENCE</scope>
</reference>